<dbReference type="Gene3D" id="3.40.50.300">
    <property type="entry name" value="P-loop containing nucleotide triphosphate hydrolases"/>
    <property type="match status" value="1"/>
</dbReference>
<keyword evidence="8" id="KW-1185">Reference proteome</keyword>
<dbReference type="Proteomes" id="UP000011083">
    <property type="component" value="Unassembled WGS sequence"/>
</dbReference>
<keyword evidence="1" id="KW-0597">Phosphoprotein</keyword>
<feature type="region of interest" description="Disordered" evidence="3">
    <location>
        <begin position="1526"/>
        <end position="1563"/>
    </location>
</feature>
<dbReference type="Pfam" id="PF00512">
    <property type="entry name" value="HisKA"/>
    <property type="match status" value="1"/>
</dbReference>
<dbReference type="PROSITE" id="PS50110">
    <property type="entry name" value="RESPONSE_REGULATORY"/>
    <property type="match status" value="1"/>
</dbReference>
<feature type="compositionally biased region" description="Basic residues" evidence="3">
    <location>
        <begin position="1889"/>
        <end position="1898"/>
    </location>
</feature>
<dbReference type="PROSITE" id="PS50011">
    <property type="entry name" value="PROTEIN_KINASE_DOM"/>
    <property type="match status" value="1"/>
</dbReference>
<feature type="compositionally biased region" description="Acidic residues" evidence="3">
    <location>
        <begin position="32"/>
        <end position="45"/>
    </location>
</feature>
<dbReference type="PANTHER" id="PTHR43642">
    <property type="entry name" value="HYBRID SIGNAL TRANSDUCTION HISTIDINE KINASE G"/>
    <property type="match status" value="1"/>
</dbReference>
<dbReference type="Gene3D" id="1.10.287.130">
    <property type="match status" value="1"/>
</dbReference>
<dbReference type="OrthoDB" id="19417at2759"/>
<dbReference type="InterPro" id="IPR041664">
    <property type="entry name" value="AAA_16"/>
</dbReference>
<organism evidence="7 8">
    <name type="scientific">Acanthamoeba castellanii (strain ATCC 30010 / Neff)</name>
    <dbReference type="NCBI Taxonomy" id="1257118"/>
    <lineage>
        <taxon>Eukaryota</taxon>
        <taxon>Amoebozoa</taxon>
        <taxon>Discosea</taxon>
        <taxon>Longamoebia</taxon>
        <taxon>Centramoebida</taxon>
        <taxon>Acanthamoebidae</taxon>
        <taxon>Acanthamoeba</taxon>
    </lineage>
</organism>
<dbReference type="Pfam" id="PF13191">
    <property type="entry name" value="AAA_16"/>
    <property type="match status" value="1"/>
</dbReference>
<feature type="coiled-coil region" evidence="2">
    <location>
        <begin position="1672"/>
        <end position="1699"/>
    </location>
</feature>
<dbReference type="InterPro" id="IPR027417">
    <property type="entry name" value="P-loop_NTPase"/>
</dbReference>
<dbReference type="GO" id="GO:0005524">
    <property type="term" value="F:ATP binding"/>
    <property type="evidence" value="ECO:0007669"/>
    <property type="project" value="InterPro"/>
</dbReference>
<feature type="region of interest" description="Disordered" evidence="3">
    <location>
        <begin position="1923"/>
        <end position="1987"/>
    </location>
</feature>
<evidence type="ECO:0000259" key="5">
    <source>
        <dbReference type="PROSITE" id="PS50109"/>
    </source>
</evidence>
<feature type="coiled-coil region" evidence="2">
    <location>
        <begin position="331"/>
        <end position="358"/>
    </location>
</feature>
<evidence type="ECO:0000256" key="2">
    <source>
        <dbReference type="SAM" id="Coils"/>
    </source>
</evidence>
<dbReference type="InterPro" id="IPR036097">
    <property type="entry name" value="HisK_dim/P_sf"/>
</dbReference>
<feature type="coiled-coil region" evidence="2">
    <location>
        <begin position="1331"/>
        <end position="1358"/>
    </location>
</feature>
<dbReference type="InterPro" id="IPR005467">
    <property type="entry name" value="His_kinase_dom"/>
</dbReference>
<dbReference type="EMBL" id="KB008074">
    <property type="protein sequence ID" value="ELR13786.1"/>
    <property type="molecule type" value="Genomic_DNA"/>
</dbReference>
<feature type="compositionally biased region" description="Basic and acidic residues" evidence="3">
    <location>
        <begin position="1541"/>
        <end position="1553"/>
    </location>
</feature>
<feature type="domain" description="Protein kinase" evidence="4">
    <location>
        <begin position="37"/>
        <end position="335"/>
    </location>
</feature>
<evidence type="ECO:0000259" key="4">
    <source>
        <dbReference type="PROSITE" id="PS50011"/>
    </source>
</evidence>
<feature type="compositionally biased region" description="Acidic residues" evidence="3">
    <location>
        <begin position="1941"/>
        <end position="1954"/>
    </location>
</feature>
<feature type="region of interest" description="Disordered" evidence="3">
    <location>
        <begin position="1"/>
        <end position="56"/>
    </location>
</feature>
<dbReference type="InterPro" id="IPR011009">
    <property type="entry name" value="Kinase-like_dom_sf"/>
</dbReference>
<feature type="region of interest" description="Disordered" evidence="3">
    <location>
        <begin position="2236"/>
        <end position="2271"/>
    </location>
</feature>
<dbReference type="InterPro" id="IPR036890">
    <property type="entry name" value="HATPase_C_sf"/>
</dbReference>
<dbReference type="SUPFAM" id="SSF52540">
    <property type="entry name" value="P-loop containing nucleoside triphosphate hydrolases"/>
    <property type="match status" value="1"/>
</dbReference>
<dbReference type="InterPro" id="IPR000719">
    <property type="entry name" value="Prot_kinase_dom"/>
</dbReference>
<feature type="compositionally biased region" description="Basic and acidic residues" evidence="3">
    <location>
        <begin position="1276"/>
        <end position="1286"/>
    </location>
</feature>
<feature type="compositionally biased region" description="Low complexity" evidence="3">
    <location>
        <begin position="1813"/>
        <end position="1835"/>
    </location>
</feature>
<dbReference type="CDD" id="cd00082">
    <property type="entry name" value="HisKA"/>
    <property type="match status" value="1"/>
</dbReference>
<dbReference type="InterPro" id="IPR003594">
    <property type="entry name" value="HATPase_dom"/>
</dbReference>
<dbReference type="PROSITE" id="PS50109">
    <property type="entry name" value="HIS_KIN"/>
    <property type="match status" value="1"/>
</dbReference>
<feature type="compositionally biased region" description="Polar residues" evidence="3">
    <location>
        <begin position="1923"/>
        <end position="1932"/>
    </location>
</feature>
<dbReference type="Pfam" id="PF01590">
    <property type="entry name" value="GAF"/>
    <property type="match status" value="1"/>
</dbReference>
<dbReference type="Gene3D" id="1.10.510.10">
    <property type="entry name" value="Transferase(Phosphotransferase) domain 1"/>
    <property type="match status" value="1"/>
</dbReference>
<evidence type="ECO:0000313" key="7">
    <source>
        <dbReference type="EMBL" id="ELR13786.1"/>
    </source>
</evidence>
<dbReference type="GeneID" id="14914423"/>
<dbReference type="InterPro" id="IPR029016">
    <property type="entry name" value="GAF-like_dom_sf"/>
</dbReference>
<feature type="compositionally biased region" description="Basic residues" evidence="3">
    <location>
        <begin position="184"/>
        <end position="195"/>
    </location>
</feature>
<feature type="compositionally biased region" description="Basic and acidic residues" evidence="3">
    <location>
        <begin position="1964"/>
        <end position="1983"/>
    </location>
</feature>
<dbReference type="Gene3D" id="3.30.450.40">
    <property type="match status" value="1"/>
</dbReference>
<keyword evidence="7" id="KW-0418">Kinase</keyword>
<protein>
    <submittedName>
        <fullName evidence="7">GAF domain containing serine/threonine kinase</fullName>
    </submittedName>
</protein>
<feature type="compositionally biased region" description="Basic and acidic residues" evidence="3">
    <location>
        <begin position="1"/>
        <end position="11"/>
    </location>
</feature>
<feature type="compositionally biased region" description="Basic and acidic residues" evidence="3">
    <location>
        <begin position="21"/>
        <end position="31"/>
    </location>
</feature>
<feature type="region of interest" description="Disordered" evidence="3">
    <location>
        <begin position="1811"/>
        <end position="1907"/>
    </location>
</feature>
<dbReference type="Pfam" id="PF02518">
    <property type="entry name" value="HATPase_c"/>
    <property type="match status" value="1"/>
</dbReference>
<evidence type="ECO:0000313" key="8">
    <source>
        <dbReference type="Proteomes" id="UP000011083"/>
    </source>
</evidence>
<dbReference type="SUPFAM" id="SSF47384">
    <property type="entry name" value="Homodimeric domain of signal transducing histidine kinase"/>
    <property type="match status" value="1"/>
</dbReference>
<evidence type="ECO:0000256" key="3">
    <source>
        <dbReference type="SAM" id="MobiDB-lite"/>
    </source>
</evidence>
<dbReference type="KEGG" id="acan:ACA1_076390"/>
<feature type="modified residue" description="4-aspartylphosphate" evidence="1">
    <location>
        <position position="2150"/>
    </location>
</feature>
<dbReference type="SUPFAM" id="SSF55781">
    <property type="entry name" value="GAF domain-like"/>
    <property type="match status" value="1"/>
</dbReference>
<dbReference type="RefSeq" id="XP_004335799.1">
    <property type="nucleotide sequence ID" value="XM_004335751.1"/>
</dbReference>
<reference evidence="7 8" key="1">
    <citation type="journal article" date="2013" name="Genome Biol.">
        <title>Genome of Acanthamoeba castellanii highlights extensive lateral gene transfer and early evolution of tyrosine kinase signaling.</title>
        <authorList>
            <person name="Clarke M."/>
            <person name="Lohan A.J."/>
            <person name="Liu B."/>
            <person name="Lagkouvardos I."/>
            <person name="Roy S."/>
            <person name="Zafar N."/>
            <person name="Bertelli C."/>
            <person name="Schilde C."/>
            <person name="Kianianmomeni A."/>
            <person name="Burglin T.R."/>
            <person name="Frech C."/>
            <person name="Turcotte B."/>
            <person name="Kopec K.O."/>
            <person name="Synnott J.M."/>
            <person name="Choo C."/>
            <person name="Paponov I."/>
            <person name="Finkler A."/>
            <person name="Soon Heng Tan C."/>
            <person name="Hutchins A.P."/>
            <person name="Weinmeier T."/>
            <person name="Rattei T."/>
            <person name="Chu J.S."/>
            <person name="Gimenez G."/>
            <person name="Irimia M."/>
            <person name="Rigden D.J."/>
            <person name="Fitzpatrick D.A."/>
            <person name="Lorenzo-Morales J."/>
            <person name="Bateman A."/>
            <person name="Chiu C.H."/>
            <person name="Tang P."/>
            <person name="Hegemann P."/>
            <person name="Fromm H."/>
            <person name="Raoult D."/>
            <person name="Greub G."/>
            <person name="Miranda-Saavedra D."/>
            <person name="Chen N."/>
            <person name="Nash P."/>
            <person name="Ginger M.L."/>
            <person name="Horn M."/>
            <person name="Schaap P."/>
            <person name="Caler L."/>
            <person name="Loftus B."/>
        </authorList>
    </citation>
    <scope>NUCLEOTIDE SEQUENCE [LARGE SCALE GENOMIC DNA]</scope>
    <source>
        <strain evidence="7 8">Neff</strain>
    </source>
</reference>
<evidence type="ECO:0000256" key="1">
    <source>
        <dbReference type="PROSITE-ProRule" id="PRU00169"/>
    </source>
</evidence>
<feature type="region of interest" description="Disordered" evidence="3">
    <location>
        <begin position="1276"/>
        <end position="1325"/>
    </location>
</feature>
<sequence length="2271" mass="254051">MEEEATEKLLQDEGFELVSPDIDRDEGADKSSEDDDGDEDDENGEASEGIEHRQNKSLEEGQVVRVKVLNVSLPLPRHLTNFHHEHQVVASLRDVEGVVRVVARLSRPGVEALVVEDFGGESLDKWLARDGAFASHGLEGIRTFLALALSITRTLGNIHSRSVVHKDLKPAPNQPENEAFTRKNEKRQKERKRLTRSQPHNLIWNRDTGVVKVSDFGIASVVIRSKDTTSAQTQGKQSAVHHVTTRPVDYRSDFYSLGVTFFELLCGTPPFRERSAVRMMHAHMAKQPPLAHELNPNVPRCLSAVVNRLLAKSVEERYQSSRGLVADLQRCQAIIEARAQADDEVDDAEKERLVAKAEAAELAFVPGQDDVSDVFAFPAKLYGREEETSRLQDIYRSLSHSHAHPKNQVLMVAGYSGVGKTSLVGQLREVKQQAYFISGKYDFNKRDVPYSAIVAAFSDVIHQILAEEEEQVSRTRERLREAVGTNGQLLVNVIPSLELLIGEQPAVELDLGMSEMQNLYNQLFTRLIDVFSSIKPGQPLIMFLDDLHWADQPSFLLIQKIVCRTPSTGSGPLLLVGGYRDNEVSPTHPLWMLLDEFRNKGVQCNSILLEPLGIDDVNRMVADVLHFAEAPESTLKLSELVFTKTKGNPFFTISFLTKLHQNSSLGCWQWDLEKIEGMQYTDNVVEFMAQDLRKLPNETLGLLEVAAFFGGKFDVRDIAEYVSMPVEAVENLLWQTLHQGFVMRSGDFDYRFLHDRMQQAAYECVPPDRNKTMHLDVAQFLMTKVNTKEDFTQATWNRKQESSNEQQRFDIFDVVYHFSEAADLIQDPEQRLVIARLNLNATIKGKNSMAYEMARKVAAQGIEMLPADRWESQHNLAFQLYLERAQCEYLCKNVEAAEQLFSAVVEHAKDAWEKNEVYIQRNQMSTCMQRYDVWLIIVLATYRQDMISYGLQGLAALGLDLPADPDNEMVQRALKEVDQLLANRQISDLLDDPPATDERAMVIQKLISKMAVGYYFVKPNAYTLALATGVKTSIQYGHVAHSSLLYAWYGWVACGIAKRFREAYQWGKLAIDLCEKHYAHSRFADRGEVWEIFYSYLNWLKYPLSESIQGLELGFKHAVAGGNPAFGTGCAYNLVGSLWYSVPLPQIVSCSDPYRRYSEETGWTDVCKMLITFERFAKLLMGTAVDESDEEFEVYIETDARPMPIAQHHTVRMHYLYIMGRYHEALQAAQKTLERLSFIAQFKEEVGAQNFVTPKERVRELGSVWRESEKNMEVKPSESRLRAIEKQRKKRKEKMRSLERGPYGVSNGGSGGRLTGALPHSARDQSGGQAVALTKEEYESYKATAAQMQAKLKQWADAAPCNFAHQYLLVEAERAWLAERERSSGRDNTRLAEIVDMYEKAFTMAIENGFVQDAATAKELSWQAHQAAAESAYCFEKWGARAITRKNNATKATGMHSPPPVRSLTATSTHINPYSSTTAIISSALDLDAVVQATQHLSSKLNLSELLTSLMDLIVTNTGATRGTLLLTQDENNVDSSDSSRGSDESDENDKPGQLHIRARAKSSRRGNVRVKVVQVVYNGENSDLPNRVINYCWRTKSAVVVHDVLVDRRFETDDYVMRRQPRSVLCLPMSIKGVHRGLVYLENGSAVGVFSDDRLRLVKLLTGQLMNTLENALLVDRLRQANRQLRAKNSQLREIDKVKDAHELRTPLNGIIGMASLMDDTDMNGQQQECITDIQDSSETLLSLVNDVLDLSKLKAMKLNFEANLCVLDQCVETCLSAVEAQAAAKDIDLAYILDPAVPRHLMTDTLRLQQPGAPSSSSSLSSSPLASSSSAGSHLPRRHSLPGSRLSRSSSSLHDLPDDDSNDVDSDHGSTSSGEGSAGGLGDGDRTRRRRSRSRTRTSPASRTAEQFYTSARWLTSVVSNSSLPTSPASRTGLALADPDVDSDMDMDMDNDSADKTRRRTEKQLDRATSADEGVKEEKEGQTNCNRSTELHFRVRNSSKVVSEEELEQLFRPFSYGSAVHAFQYGGGGLGLYVCKKLCKMFGGRMWAESDGDGPGFSVHFTIRSGLPRCLGQAAVEPITFAGRRLLIFLRNATNTQILRGRLEHAGAAVTVASTREEFLASLDAKDPSGTRTEDGEDGGPFDAVMLDVASYGQAEVYLLSLAQLVPLVLLATTTERDSDRVREMNLQYSPFHVMHLPLRQARLLEEVQEVLASFDGGQSTTAHMRRDRAWDGYAEAQPHGRRASAPIVRRPRLPVEGDHPLAADQQPT</sequence>
<gene>
    <name evidence="7" type="ORF">ACA1_076390</name>
</gene>
<dbReference type="SMART" id="SM00388">
    <property type="entry name" value="HisKA"/>
    <property type="match status" value="1"/>
</dbReference>
<feature type="domain" description="Response regulatory" evidence="6">
    <location>
        <begin position="2087"/>
        <end position="2214"/>
    </location>
</feature>
<dbReference type="InterPro" id="IPR001789">
    <property type="entry name" value="Sig_transdc_resp-reg_receiver"/>
</dbReference>
<keyword evidence="7" id="KW-0808">Transferase</keyword>
<dbReference type="PANTHER" id="PTHR43642:SF1">
    <property type="entry name" value="HYBRID SIGNAL TRANSDUCTION HISTIDINE KINASE G"/>
    <property type="match status" value="1"/>
</dbReference>
<keyword evidence="2" id="KW-0175">Coiled coil</keyword>
<dbReference type="SMART" id="SM00387">
    <property type="entry name" value="HATPase_c"/>
    <property type="match status" value="1"/>
</dbReference>
<feature type="compositionally biased region" description="Low complexity" evidence="3">
    <location>
        <begin position="1843"/>
        <end position="1856"/>
    </location>
</feature>
<dbReference type="VEuPathDB" id="AmoebaDB:ACA1_076390"/>
<evidence type="ECO:0000259" key="6">
    <source>
        <dbReference type="PROSITE" id="PS50110"/>
    </source>
</evidence>
<accession>L8GNH5</accession>
<dbReference type="GO" id="GO:0000155">
    <property type="term" value="F:phosphorelay sensor kinase activity"/>
    <property type="evidence" value="ECO:0007669"/>
    <property type="project" value="InterPro"/>
</dbReference>
<feature type="region of interest" description="Disordered" evidence="3">
    <location>
        <begin position="167"/>
        <end position="199"/>
    </location>
</feature>
<dbReference type="Pfam" id="PF00069">
    <property type="entry name" value="Pkinase"/>
    <property type="match status" value="1"/>
</dbReference>
<dbReference type="InterPro" id="IPR003661">
    <property type="entry name" value="HisK_dim/P_dom"/>
</dbReference>
<name>L8GNH5_ACACF</name>
<dbReference type="InterPro" id="IPR053159">
    <property type="entry name" value="Hybrid_Histidine_Kinase"/>
</dbReference>
<proteinExistence type="predicted"/>
<dbReference type="Gene3D" id="3.30.565.10">
    <property type="entry name" value="Histidine kinase-like ATPase, C-terminal domain"/>
    <property type="match status" value="1"/>
</dbReference>
<dbReference type="SMART" id="SM00065">
    <property type="entry name" value="GAF"/>
    <property type="match status" value="1"/>
</dbReference>
<dbReference type="InterPro" id="IPR003018">
    <property type="entry name" value="GAF"/>
</dbReference>
<feature type="domain" description="Histidine kinase" evidence="5">
    <location>
        <begin position="1700"/>
        <end position="2067"/>
    </location>
</feature>
<dbReference type="SUPFAM" id="SSF56112">
    <property type="entry name" value="Protein kinase-like (PK-like)"/>
    <property type="match status" value="1"/>
</dbReference>
<dbReference type="SUPFAM" id="SSF55874">
    <property type="entry name" value="ATPase domain of HSP90 chaperone/DNA topoisomerase II/histidine kinase"/>
    <property type="match status" value="1"/>
</dbReference>